<keyword evidence="4" id="KW-0560">Oxidoreductase</keyword>
<evidence type="ECO:0000256" key="1">
    <source>
        <dbReference type="ARBA" id="ARBA00001962"/>
    </source>
</evidence>
<reference evidence="8 9" key="1">
    <citation type="submission" date="2018-03" db="EMBL/GenBank/DDBJ databases">
        <title>Diversity of phytobeneficial traits revealed by whole-genome analysis of worldwide-isolated phenazine-producing Pseudomonas spp.</title>
        <authorList>
            <person name="Biessy A."/>
            <person name="Novinscak A."/>
            <person name="Blom J."/>
            <person name="Leger G."/>
            <person name="Thomashow L.S."/>
            <person name="Cazorla F.M."/>
            <person name="Josic D."/>
            <person name="Filion M."/>
        </authorList>
    </citation>
    <scope>NUCLEOTIDE SEQUENCE [LARGE SCALE GENOMIC DNA]</scope>
    <source>
        <strain evidence="8 9">ChPhzS24</strain>
    </source>
</reference>
<dbReference type="PANTHER" id="PTHR21266:SF60">
    <property type="entry name" value="3-KETOSTEROID-9-ALPHA-MONOOXYGENASE, OXYGENASE COMPONENT"/>
    <property type="match status" value="1"/>
</dbReference>
<keyword evidence="8" id="KW-0223">Dioxygenase</keyword>
<comment type="cofactor">
    <cofactor evidence="1">
        <name>Fe cation</name>
        <dbReference type="ChEBI" id="CHEBI:24875"/>
    </cofactor>
</comment>
<dbReference type="SUPFAM" id="SSF50022">
    <property type="entry name" value="ISP domain"/>
    <property type="match status" value="1"/>
</dbReference>
<dbReference type="GO" id="GO:0046872">
    <property type="term" value="F:metal ion binding"/>
    <property type="evidence" value="ECO:0007669"/>
    <property type="project" value="UniProtKB-KW"/>
</dbReference>
<evidence type="ECO:0000313" key="8">
    <source>
        <dbReference type="EMBL" id="AZE29829.1"/>
    </source>
</evidence>
<dbReference type="Proteomes" id="UP000280455">
    <property type="component" value="Chromosome"/>
</dbReference>
<keyword evidence="3" id="KW-0479">Metal-binding</keyword>
<gene>
    <name evidence="8" type="ORF">C4K07_3044</name>
</gene>
<evidence type="ECO:0000259" key="7">
    <source>
        <dbReference type="PROSITE" id="PS51296"/>
    </source>
</evidence>
<dbReference type="SUPFAM" id="SSF55961">
    <property type="entry name" value="Bet v1-like"/>
    <property type="match status" value="1"/>
</dbReference>
<dbReference type="Gene3D" id="3.90.380.10">
    <property type="entry name" value="Naphthalene 1,2-dioxygenase Alpha Subunit, Chain A, domain 1"/>
    <property type="match status" value="1"/>
</dbReference>
<dbReference type="Pfam" id="PF19298">
    <property type="entry name" value="KshA_C"/>
    <property type="match status" value="1"/>
</dbReference>
<dbReference type="GO" id="GO:0051213">
    <property type="term" value="F:dioxygenase activity"/>
    <property type="evidence" value="ECO:0007669"/>
    <property type="project" value="UniProtKB-KW"/>
</dbReference>
<evidence type="ECO:0000256" key="6">
    <source>
        <dbReference type="ARBA" id="ARBA00023014"/>
    </source>
</evidence>
<dbReference type="InterPro" id="IPR050584">
    <property type="entry name" value="Cholesterol_7-desaturase"/>
</dbReference>
<dbReference type="AlphaFoldDB" id="A0AAD0ZIN0"/>
<feature type="domain" description="Rieske" evidence="7">
    <location>
        <begin position="39"/>
        <end position="141"/>
    </location>
</feature>
<dbReference type="GO" id="GO:0005737">
    <property type="term" value="C:cytoplasm"/>
    <property type="evidence" value="ECO:0007669"/>
    <property type="project" value="TreeGrafter"/>
</dbReference>
<dbReference type="InterPro" id="IPR036922">
    <property type="entry name" value="Rieske_2Fe-2S_sf"/>
</dbReference>
<evidence type="ECO:0000313" key="9">
    <source>
        <dbReference type="Proteomes" id="UP000280455"/>
    </source>
</evidence>
<proteinExistence type="predicted"/>
<protein>
    <submittedName>
        <fullName evidence="8">Phenylpropionate dioxygenase, large terminal subunit</fullName>
    </submittedName>
</protein>
<evidence type="ECO:0000256" key="5">
    <source>
        <dbReference type="ARBA" id="ARBA00023004"/>
    </source>
</evidence>
<dbReference type="InterPro" id="IPR017941">
    <property type="entry name" value="Rieske_2Fe-2S"/>
</dbReference>
<dbReference type="GO" id="GO:0008203">
    <property type="term" value="P:cholesterol metabolic process"/>
    <property type="evidence" value="ECO:0007669"/>
    <property type="project" value="InterPro"/>
</dbReference>
<dbReference type="InterPro" id="IPR045605">
    <property type="entry name" value="KshA-like_C"/>
</dbReference>
<dbReference type="EMBL" id="CP027750">
    <property type="protein sequence ID" value="AZE29829.1"/>
    <property type="molecule type" value="Genomic_DNA"/>
</dbReference>
<evidence type="ECO:0000256" key="2">
    <source>
        <dbReference type="ARBA" id="ARBA00022714"/>
    </source>
</evidence>
<dbReference type="PANTHER" id="PTHR21266">
    <property type="entry name" value="IRON-SULFUR DOMAIN CONTAINING PROTEIN"/>
    <property type="match status" value="1"/>
</dbReference>
<keyword evidence="5" id="KW-0408">Iron</keyword>
<keyword evidence="2" id="KW-0001">2Fe-2S</keyword>
<evidence type="ECO:0000256" key="4">
    <source>
        <dbReference type="ARBA" id="ARBA00023002"/>
    </source>
</evidence>
<organism evidence="8 9">
    <name type="scientific">Pseudomonas chlororaphis subsp. aureofaciens</name>
    <dbReference type="NCBI Taxonomy" id="587851"/>
    <lineage>
        <taxon>Bacteria</taxon>
        <taxon>Pseudomonadati</taxon>
        <taxon>Pseudomonadota</taxon>
        <taxon>Gammaproteobacteria</taxon>
        <taxon>Pseudomonadales</taxon>
        <taxon>Pseudomonadaceae</taxon>
        <taxon>Pseudomonas</taxon>
    </lineage>
</organism>
<evidence type="ECO:0000256" key="3">
    <source>
        <dbReference type="ARBA" id="ARBA00022723"/>
    </source>
</evidence>
<dbReference type="CDD" id="cd03469">
    <property type="entry name" value="Rieske_RO_Alpha_N"/>
    <property type="match status" value="1"/>
</dbReference>
<dbReference type="Gene3D" id="2.102.10.10">
    <property type="entry name" value="Rieske [2Fe-2S] iron-sulphur domain"/>
    <property type="match status" value="1"/>
</dbReference>
<dbReference type="Pfam" id="PF00355">
    <property type="entry name" value="Rieske"/>
    <property type="match status" value="1"/>
</dbReference>
<accession>A0AAD0ZIN0</accession>
<sequence length="363" mass="40990">MPSADWQPLICGLKSLGVHMNQRQSSVDTRQPLPYANGWFAICFSHELKQGAVLALPFMGQELVVYRTRSGQVRTVDPYCPHLGAHLGHGGKVEGENLVCPFHGLAFNPEGHCIRTGIGQKPPCAKLPHKQTRESNGVVLVWNSSGGYPPDWEIPELDTTGFSLPAYSRYDLAGYAQDMIENSADMLHFAWVHGFTDVAMSHQTDSSKMELNLSARWRGVPLHMHVTSHGLGYVLVKSQMPRFGVQVKTRGFATQTRPLEWTFRWSDIVRVAYLDRFPAILRKPAYALLIKLAHLWFVRVVSDDFPIWNNRRYVVDPKLIAGEGALMAYRRWASRFYPHEVEPQLDIRGAEQTAQKISAKLTE</sequence>
<dbReference type="PROSITE" id="PS51296">
    <property type="entry name" value="RIESKE"/>
    <property type="match status" value="1"/>
</dbReference>
<name>A0AAD0ZIN0_9PSED</name>
<keyword evidence="6" id="KW-0411">Iron-sulfur</keyword>
<dbReference type="GO" id="GO:0051537">
    <property type="term" value="F:2 iron, 2 sulfur cluster binding"/>
    <property type="evidence" value="ECO:0007669"/>
    <property type="project" value="UniProtKB-KW"/>
</dbReference>